<sequence>MTQAPDPHAPDPAAAAAEKPARLPDEAVMEATILELAAKAGPGKTIGPEEAARALMPPADWQRALPVVRRVAVRLARAGRLMIFRKGKPVDPDTLRGVFRLGLPRDD</sequence>
<reference evidence="2 3" key="1">
    <citation type="submission" date="2018-10" db="EMBL/GenBank/DDBJ databases">
        <title>Xanthobacter tagetidis genome sequencing and assembly.</title>
        <authorList>
            <person name="Maclea K.S."/>
            <person name="Goen A.E."/>
            <person name="Fatima S.A."/>
        </authorList>
    </citation>
    <scope>NUCLEOTIDE SEQUENCE [LARGE SCALE GENOMIC DNA]</scope>
    <source>
        <strain evidence="2 3">ATCC 700314</strain>
    </source>
</reference>
<accession>A0A3L6ZW00</accession>
<keyword evidence="3" id="KW-1185">Reference proteome</keyword>
<feature type="compositionally biased region" description="Low complexity" evidence="1">
    <location>
        <begin position="1"/>
        <end position="18"/>
    </location>
</feature>
<dbReference type="SUPFAM" id="SSF46785">
    <property type="entry name" value="Winged helix' DNA-binding domain"/>
    <property type="match status" value="1"/>
</dbReference>
<dbReference type="AlphaFoldDB" id="A0A3L6ZW00"/>
<dbReference type="InterPro" id="IPR036388">
    <property type="entry name" value="WH-like_DNA-bd_sf"/>
</dbReference>
<proteinExistence type="predicted"/>
<dbReference type="RefSeq" id="WP_121625727.1">
    <property type="nucleotide sequence ID" value="NZ_JACIIW010000001.1"/>
</dbReference>
<dbReference type="Gene3D" id="1.10.10.10">
    <property type="entry name" value="Winged helix-like DNA-binding domain superfamily/Winged helix DNA-binding domain"/>
    <property type="match status" value="1"/>
</dbReference>
<organism evidence="2 3">
    <name type="scientific">Xanthobacter tagetidis</name>
    <dbReference type="NCBI Taxonomy" id="60216"/>
    <lineage>
        <taxon>Bacteria</taxon>
        <taxon>Pseudomonadati</taxon>
        <taxon>Pseudomonadota</taxon>
        <taxon>Alphaproteobacteria</taxon>
        <taxon>Hyphomicrobiales</taxon>
        <taxon>Xanthobacteraceae</taxon>
        <taxon>Xanthobacter</taxon>
    </lineage>
</organism>
<dbReference type="Pfam" id="PF11625">
    <property type="entry name" value="DUF3253"/>
    <property type="match status" value="1"/>
</dbReference>
<evidence type="ECO:0000256" key="1">
    <source>
        <dbReference type="SAM" id="MobiDB-lite"/>
    </source>
</evidence>
<dbReference type="InterPro" id="IPR021660">
    <property type="entry name" value="DUF3253"/>
</dbReference>
<gene>
    <name evidence="2" type="ORF">D9R14_22105</name>
</gene>
<feature type="region of interest" description="Disordered" evidence="1">
    <location>
        <begin position="1"/>
        <end position="22"/>
    </location>
</feature>
<evidence type="ECO:0000313" key="3">
    <source>
        <dbReference type="Proteomes" id="UP000269692"/>
    </source>
</evidence>
<dbReference type="Proteomes" id="UP000269692">
    <property type="component" value="Unassembled WGS sequence"/>
</dbReference>
<name>A0A3L6ZW00_9HYPH</name>
<dbReference type="OrthoDB" id="7631458at2"/>
<evidence type="ECO:0000313" key="2">
    <source>
        <dbReference type="EMBL" id="RLP71865.1"/>
    </source>
</evidence>
<comment type="caution">
    <text evidence="2">The sequence shown here is derived from an EMBL/GenBank/DDBJ whole genome shotgun (WGS) entry which is preliminary data.</text>
</comment>
<protein>
    <submittedName>
        <fullName evidence="2">DUF3253 domain-containing protein</fullName>
    </submittedName>
</protein>
<dbReference type="EMBL" id="RCTF01000029">
    <property type="protein sequence ID" value="RLP71865.1"/>
    <property type="molecule type" value="Genomic_DNA"/>
</dbReference>
<dbReference type="InterPro" id="IPR036390">
    <property type="entry name" value="WH_DNA-bd_sf"/>
</dbReference>